<reference evidence="1" key="2">
    <citation type="submission" date="2020-11" db="EMBL/GenBank/DDBJ databases">
        <authorList>
            <person name="McCartney M.A."/>
            <person name="Auch B."/>
            <person name="Kono T."/>
            <person name="Mallez S."/>
            <person name="Becker A."/>
            <person name="Gohl D.M."/>
            <person name="Silverstein K.A.T."/>
            <person name="Koren S."/>
            <person name="Bechman K.B."/>
            <person name="Herman A."/>
            <person name="Abrahante J.E."/>
            <person name="Garbe J."/>
        </authorList>
    </citation>
    <scope>NUCLEOTIDE SEQUENCE</scope>
    <source>
        <strain evidence="1">Duluth1</strain>
        <tissue evidence="1">Whole animal</tissue>
    </source>
</reference>
<gene>
    <name evidence="1" type="ORF">DPMN_120512</name>
</gene>
<dbReference type="AlphaFoldDB" id="A0A9D4GNS5"/>
<accession>A0A9D4GNS5</accession>
<protein>
    <submittedName>
        <fullName evidence="1">Uncharacterized protein</fullName>
    </submittedName>
</protein>
<name>A0A9D4GNS5_DREPO</name>
<proteinExistence type="predicted"/>
<dbReference type="Proteomes" id="UP000828390">
    <property type="component" value="Unassembled WGS sequence"/>
</dbReference>
<evidence type="ECO:0000313" key="2">
    <source>
        <dbReference type="Proteomes" id="UP000828390"/>
    </source>
</evidence>
<reference evidence="1" key="1">
    <citation type="journal article" date="2019" name="bioRxiv">
        <title>The Genome of the Zebra Mussel, Dreissena polymorpha: A Resource for Invasive Species Research.</title>
        <authorList>
            <person name="McCartney M.A."/>
            <person name="Auch B."/>
            <person name="Kono T."/>
            <person name="Mallez S."/>
            <person name="Zhang Y."/>
            <person name="Obille A."/>
            <person name="Becker A."/>
            <person name="Abrahante J.E."/>
            <person name="Garbe J."/>
            <person name="Badalamenti J.P."/>
            <person name="Herman A."/>
            <person name="Mangelson H."/>
            <person name="Liachko I."/>
            <person name="Sullivan S."/>
            <person name="Sone E.D."/>
            <person name="Koren S."/>
            <person name="Silverstein K.A.T."/>
            <person name="Beckman K.B."/>
            <person name="Gohl D.M."/>
        </authorList>
    </citation>
    <scope>NUCLEOTIDE SEQUENCE</scope>
    <source>
        <strain evidence="1">Duluth1</strain>
        <tissue evidence="1">Whole animal</tissue>
    </source>
</reference>
<evidence type="ECO:0000313" key="1">
    <source>
        <dbReference type="EMBL" id="KAH3818786.1"/>
    </source>
</evidence>
<comment type="caution">
    <text evidence="1">The sequence shown here is derived from an EMBL/GenBank/DDBJ whole genome shotgun (WGS) entry which is preliminary data.</text>
</comment>
<keyword evidence="2" id="KW-1185">Reference proteome</keyword>
<dbReference type="EMBL" id="JAIWYP010000005">
    <property type="protein sequence ID" value="KAH3818786.1"/>
    <property type="molecule type" value="Genomic_DNA"/>
</dbReference>
<sequence length="80" mass="8916">MLACLLVKQTVTKLRHCLLSGVRLGKITKCRCCQRQHPIGPIVQGLAYFLLDILKTTLRGGWELPGTKALLKPLHKLGVR</sequence>
<organism evidence="1 2">
    <name type="scientific">Dreissena polymorpha</name>
    <name type="common">Zebra mussel</name>
    <name type="synonym">Mytilus polymorpha</name>
    <dbReference type="NCBI Taxonomy" id="45954"/>
    <lineage>
        <taxon>Eukaryota</taxon>
        <taxon>Metazoa</taxon>
        <taxon>Spiralia</taxon>
        <taxon>Lophotrochozoa</taxon>
        <taxon>Mollusca</taxon>
        <taxon>Bivalvia</taxon>
        <taxon>Autobranchia</taxon>
        <taxon>Heteroconchia</taxon>
        <taxon>Euheterodonta</taxon>
        <taxon>Imparidentia</taxon>
        <taxon>Neoheterodontei</taxon>
        <taxon>Myida</taxon>
        <taxon>Dreissenoidea</taxon>
        <taxon>Dreissenidae</taxon>
        <taxon>Dreissena</taxon>
    </lineage>
</organism>